<dbReference type="RefSeq" id="WP_200672893.1">
    <property type="nucleotide sequence ID" value="NZ_JAACYA010000001.1"/>
</dbReference>
<gene>
    <name evidence="1" type="ORF">GWK41_00135</name>
</gene>
<keyword evidence="2" id="KW-1185">Reference proteome</keyword>
<reference evidence="1 2" key="1">
    <citation type="journal article" date="2021" name="Syst. Appl. Microbiol.">
        <title>Persephonella atlantica sp. nov.: How to adapt to physico-chemical gradients in high temperature hydrothermal habitats.</title>
        <authorList>
            <person name="Francois D.X."/>
            <person name="Godfroy A."/>
            <person name="Mathien C."/>
            <person name="Aube J."/>
            <person name="Cathalot C."/>
            <person name="Lesongeur F."/>
            <person name="L'Haridon S."/>
            <person name="Philippon X."/>
            <person name="Roussel E.G."/>
        </authorList>
    </citation>
    <scope>NUCLEOTIDE SEQUENCE [LARGE SCALE GENOMIC DNA]</scope>
    <source>
        <strain evidence="1 2">MO1340</strain>
    </source>
</reference>
<sequence>MEKVRKIIFHNLHLKILSLLVAFLLWLNIVSLQKTRFEFYSEVKILNKPSEIKIEKVYPEKVLIVIEGIRSKLDKVNISKIMVYADGRHLKKGKNVLKVFVSPKQTANFKVIEVKPEKVYVYTSTK</sequence>
<dbReference type="Gene3D" id="2.170.120.30">
    <property type="match status" value="1"/>
</dbReference>
<name>A0ABS1GEZ6_9AQUI</name>
<dbReference type="Proteomes" id="UP000772812">
    <property type="component" value="Unassembled WGS sequence"/>
</dbReference>
<protein>
    <submittedName>
        <fullName evidence="1">YbbR-like domain-containing protein</fullName>
    </submittedName>
</protein>
<organism evidence="1 2">
    <name type="scientific">Persephonella atlantica</name>
    <dbReference type="NCBI Taxonomy" id="2699429"/>
    <lineage>
        <taxon>Bacteria</taxon>
        <taxon>Pseudomonadati</taxon>
        <taxon>Aquificota</taxon>
        <taxon>Aquificia</taxon>
        <taxon>Aquificales</taxon>
        <taxon>Hydrogenothermaceae</taxon>
        <taxon>Persephonella</taxon>
    </lineage>
</organism>
<accession>A0ABS1GEZ6</accession>
<dbReference type="InterPro" id="IPR053154">
    <property type="entry name" value="c-di-AMP_regulator"/>
</dbReference>
<evidence type="ECO:0000313" key="1">
    <source>
        <dbReference type="EMBL" id="MBK3331468.1"/>
    </source>
</evidence>
<proteinExistence type="predicted"/>
<comment type="caution">
    <text evidence="1">The sequence shown here is derived from an EMBL/GenBank/DDBJ whole genome shotgun (WGS) entry which is preliminary data.</text>
</comment>
<dbReference type="EMBL" id="JAACYA010000001">
    <property type="protein sequence ID" value="MBK3331468.1"/>
    <property type="molecule type" value="Genomic_DNA"/>
</dbReference>
<dbReference type="PANTHER" id="PTHR37804">
    <property type="entry name" value="CDAA REGULATORY PROTEIN CDAR"/>
    <property type="match status" value="1"/>
</dbReference>
<evidence type="ECO:0000313" key="2">
    <source>
        <dbReference type="Proteomes" id="UP000772812"/>
    </source>
</evidence>
<dbReference type="PANTHER" id="PTHR37804:SF1">
    <property type="entry name" value="CDAA REGULATORY PROTEIN CDAR"/>
    <property type="match status" value="1"/>
</dbReference>